<dbReference type="Proteomes" id="UP001524473">
    <property type="component" value="Unassembled WGS sequence"/>
</dbReference>
<proteinExistence type="predicted"/>
<dbReference type="InterPro" id="IPR036291">
    <property type="entry name" value="NAD(P)-bd_dom_sf"/>
</dbReference>
<sequence length="393" mass="44222">MKEIRVAIIGTGVISHQHMERYGKIHNAKVVAACDIDKKKLETWGEKYQIKDLYTDYRQLLKRDDIDAVDVCLHNNLHVPMSLEVLRAGKHCYCEKPMAGSYADAKHLYEEARKTGKELSIHLDFLFRPQSRIARKMVENGELGQVYHARSVGLRRCMRPGLDVPPPAFSRDFLTKRWAGHGALYDMGVYHISQLLYILGTPKLERVTGHTYQKVPYLGKPAAEGGMEVEELGIGLATYENGLTLDVIESWAIHMDELGPAFLVGDKGGLKLTEDDMVWGKPAPGLKFLTTKDLANVDINLKAAENGMSEVFRDPDARFLADDQACWIAYLSGELKERYDTAWLALQTMLVSEGIFLSGELKREVTADEIESLSQSTAVVEQETEWGTFHYQG</sequence>
<dbReference type="Pfam" id="PF01408">
    <property type="entry name" value="GFO_IDH_MocA"/>
    <property type="match status" value="1"/>
</dbReference>
<dbReference type="GeneID" id="90533608"/>
<dbReference type="Pfam" id="PF22725">
    <property type="entry name" value="GFO_IDH_MocA_C3"/>
    <property type="match status" value="1"/>
</dbReference>
<dbReference type="InterPro" id="IPR055170">
    <property type="entry name" value="GFO_IDH_MocA-like_dom"/>
</dbReference>
<protein>
    <submittedName>
        <fullName evidence="4">Gfo/Idh/MocA family oxidoreductase</fullName>
    </submittedName>
</protein>
<keyword evidence="1" id="KW-0560">Oxidoreductase</keyword>
<organism evidence="4 5">
    <name type="scientific">Neglectibacter timonensis</name>
    <dbReference type="NCBI Taxonomy" id="1776382"/>
    <lineage>
        <taxon>Bacteria</taxon>
        <taxon>Bacillati</taxon>
        <taxon>Bacillota</taxon>
        <taxon>Clostridia</taxon>
        <taxon>Eubacteriales</taxon>
        <taxon>Oscillospiraceae</taxon>
        <taxon>Neglectibacter</taxon>
    </lineage>
</organism>
<dbReference type="SUPFAM" id="SSF51735">
    <property type="entry name" value="NAD(P)-binding Rossmann-fold domains"/>
    <property type="match status" value="1"/>
</dbReference>
<dbReference type="InterPro" id="IPR000683">
    <property type="entry name" value="Gfo/Idh/MocA-like_OxRdtase_N"/>
</dbReference>
<reference evidence="4 5" key="1">
    <citation type="submission" date="2022-06" db="EMBL/GenBank/DDBJ databases">
        <title>Isolation of gut microbiota from human fecal samples.</title>
        <authorList>
            <person name="Pamer E.G."/>
            <person name="Barat B."/>
            <person name="Waligurski E."/>
            <person name="Medina S."/>
            <person name="Paddock L."/>
            <person name="Mostad J."/>
        </authorList>
    </citation>
    <scope>NUCLEOTIDE SEQUENCE [LARGE SCALE GENOMIC DNA]</scope>
    <source>
        <strain evidence="4 5">DFI.9.73</strain>
    </source>
</reference>
<keyword evidence="5" id="KW-1185">Reference proteome</keyword>
<dbReference type="Gene3D" id="3.30.360.10">
    <property type="entry name" value="Dihydrodipicolinate Reductase, domain 2"/>
    <property type="match status" value="1"/>
</dbReference>
<evidence type="ECO:0000256" key="1">
    <source>
        <dbReference type="ARBA" id="ARBA00023002"/>
    </source>
</evidence>
<comment type="caution">
    <text evidence="4">The sequence shown here is derived from an EMBL/GenBank/DDBJ whole genome shotgun (WGS) entry which is preliminary data.</text>
</comment>
<dbReference type="EMBL" id="JANFZH010000016">
    <property type="protein sequence ID" value="MCQ4839881.1"/>
    <property type="molecule type" value="Genomic_DNA"/>
</dbReference>
<dbReference type="PANTHER" id="PTHR43818">
    <property type="entry name" value="BCDNA.GH03377"/>
    <property type="match status" value="1"/>
</dbReference>
<gene>
    <name evidence="4" type="ORF">NE695_08130</name>
</gene>
<evidence type="ECO:0000313" key="5">
    <source>
        <dbReference type="Proteomes" id="UP001524473"/>
    </source>
</evidence>
<evidence type="ECO:0000259" key="3">
    <source>
        <dbReference type="Pfam" id="PF22725"/>
    </source>
</evidence>
<feature type="domain" description="Gfo/Idh/MocA-like oxidoreductase N-terminal" evidence="2">
    <location>
        <begin position="4"/>
        <end position="121"/>
    </location>
</feature>
<accession>A0ABT1RYX6</accession>
<dbReference type="InterPro" id="IPR050463">
    <property type="entry name" value="Gfo/Idh/MocA_oxidrdct_glycsds"/>
</dbReference>
<name>A0ABT1RYX6_9FIRM</name>
<evidence type="ECO:0000259" key="2">
    <source>
        <dbReference type="Pfam" id="PF01408"/>
    </source>
</evidence>
<dbReference type="Gene3D" id="3.40.50.720">
    <property type="entry name" value="NAD(P)-binding Rossmann-like Domain"/>
    <property type="match status" value="1"/>
</dbReference>
<dbReference type="PANTHER" id="PTHR43818:SF11">
    <property type="entry name" value="BCDNA.GH03377"/>
    <property type="match status" value="1"/>
</dbReference>
<feature type="domain" description="GFO/IDH/MocA-like oxidoreductase" evidence="3">
    <location>
        <begin position="133"/>
        <end position="270"/>
    </location>
</feature>
<dbReference type="RefSeq" id="WP_066866857.1">
    <property type="nucleotide sequence ID" value="NZ_CABKVV010000014.1"/>
</dbReference>
<evidence type="ECO:0000313" key="4">
    <source>
        <dbReference type="EMBL" id="MCQ4839881.1"/>
    </source>
</evidence>
<dbReference type="SUPFAM" id="SSF55347">
    <property type="entry name" value="Glyceraldehyde-3-phosphate dehydrogenase-like, C-terminal domain"/>
    <property type="match status" value="1"/>
</dbReference>